<dbReference type="Proteomes" id="UP000291343">
    <property type="component" value="Unassembled WGS sequence"/>
</dbReference>
<comment type="caution">
    <text evidence="1">The sequence shown here is derived from an EMBL/GenBank/DDBJ whole genome shotgun (WGS) entry which is preliminary data.</text>
</comment>
<accession>A0A482WZG2</accession>
<name>A0A482WZG2_LAOST</name>
<protein>
    <submittedName>
        <fullName evidence="1">Uncharacterized protein</fullName>
    </submittedName>
</protein>
<keyword evidence="2" id="KW-1185">Reference proteome</keyword>
<evidence type="ECO:0000313" key="2">
    <source>
        <dbReference type="Proteomes" id="UP000291343"/>
    </source>
</evidence>
<organism evidence="1 2">
    <name type="scientific">Laodelphax striatellus</name>
    <name type="common">Small brown planthopper</name>
    <name type="synonym">Delphax striatella</name>
    <dbReference type="NCBI Taxonomy" id="195883"/>
    <lineage>
        <taxon>Eukaryota</taxon>
        <taxon>Metazoa</taxon>
        <taxon>Ecdysozoa</taxon>
        <taxon>Arthropoda</taxon>
        <taxon>Hexapoda</taxon>
        <taxon>Insecta</taxon>
        <taxon>Pterygota</taxon>
        <taxon>Neoptera</taxon>
        <taxon>Paraneoptera</taxon>
        <taxon>Hemiptera</taxon>
        <taxon>Auchenorrhyncha</taxon>
        <taxon>Fulgoroidea</taxon>
        <taxon>Delphacidae</taxon>
        <taxon>Criomorphinae</taxon>
        <taxon>Laodelphax</taxon>
    </lineage>
</organism>
<proteinExistence type="predicted"/>
<dbReference type="InParanoid" id="A0A482WZG2"/>
<dbReference type="AlphaFoldDB" id="A0A482WZG2"/>
<gene>
    <name evidence="1" type="ORF">LSTR_LSTR016872</name>
</gene>
<sequence length="88" mass="9325">MCLHRATTCHVVLGSGSTDSCATAVHKKPSLTSVLQALARVFATTTKICTNGGSRQALALTLLRSPSRPSYSSRLNGSYGDRNCPLCR</sequence>
<evidence type="ECO:0000313" key="1">
    <source>
        <dbReference type="EMBL" id="RZF38732.1"/>
    </source>
</evidence>
<dbReference type="OrthoDB" id="7176772at2759"/>
<dbReference type="EMBL" id="QKKF02021861">
    <property type="protein sequence ID" value="RZF38732.1"/>
    <property type="molecule type" value="Genomic_DNA"/>
</dbReference>
<reference evidence="1 2" key="1">
    <citation type="journal article" date="2017" name="Gigascience">
        <title>Genome sequence of the small brown planthopper, Laodelphax striatellus.</title>
        <authorList>
            <person name="Zhu J."/>
            <person name="Jiang F."/>
            <person name="Wang X."/>
            <person name="Yang P."/>
            <person name="Bao Y."/>
            <person name="Zhao W."/>
            <person name="Wang W."/>
            <person name="Lu H."/>
            <person name="Wang Q."/>
            <person name="Cui N."/>
            <person name="Li J."/>
            <person name="Chen X."/>
            <person name="Luo L."/>
            <person name="Yu J."/>
            <person name="Kang L."/>
            <person name="Cui F."/>
        </authorList>
    </citation>
    <scope>NUCLEOTIDE SEQUENCE [LARGE SCALE GENOMIC DNA]</scope>
    <source>
        <strain evidence="1">Lst14</strain>
    </source>
</reference>